<evidence type="ECO:0000313" key="4">
    <source>
        <dbReference type="Proteomes" id="UP001530377"/>
    </source>
</evidence>
<keyword evidence="4" id="KW-1185">Reference proteome</keyword>
<dbReference type="InterPro" id="IPR036915">
    <property type="entry name" value="Cyclin-like_sf"/>
</dbReference>
<accession>A0ABD3R651</accession>
<dbReference type="EMBL" id="JALLPB020000581">
    <property type="protein sequence ID" value="KAL3807817.1"/>
    <property type="molecule type" value="Genomic_DNA"/>
</dbReference>
<dbReference type="Gene3D" id="1.10.472.10">
    <property type="entry name" value="Cyclin-like"/>
    <property type="match status" value="1"/>
</dbReference>
<evidence type="ECO:0000313" key="3">
    <source>
        <dbReference type="EMBL" id="KAL3807817.1"/>
    </source>
</evidence>
<dbReference type="AlphaFoldDB" id="A0ABD3R651"/>
<gene>
    <name evidence="3" type="ORF">ACHAXA_009046</name>
</gene>
<feature type="compositionally biased region" description="Basic and acidic residues" evidence="1">
    <location>
        <begin position="105"/>
        <end position="118"/>
    </location>
</feature>
<dbReference type="PANTHER" id="PTHR10177">
    <property type="entry name" value="CYCLINS"/>
    <property type="match status" value="1"/>
</dbReference>
<dbReference type="InterPro" id="IPR039361">
    <property type="entry name" value="Cyclin"/>
</dbReference>
<reference evidence="3 4" key="1">
    <citation type="submission" date="2024-10" db="EMBL/GenBank/DDBJ databases">
        <title>Updated reference genomes for cyclostephanoid diatoms.</title>
        <authorList>
            <person name="Roberts W.R."/>
            <person name="Alverson A.J."/>
        </authorList>
    </citation>
    <scope>NUCLEOTIDE SEQUENCE [LARGE SCALE GENOMIC DNA]</scope>
    <source>
        <strain evidence="3 4">AJA228-03</strain>
    </source>
</reference>
<proteinExistence type="predicted"/>
<comment type="caution">
    <text evidence="3">The sequence shown here is derived from an EMBL/GenBank/DDBJ whole genome shotgun (WGS) entry which is preliminary data.</text>
</comment>
<feature type="compositionally biased region" description="Basic and acidic residues" evidence="1">
    <location>
        <begin position="472"/>
        <end position="486"/>
    </location>
</feature>
<dbReference type="Pfam" id="PF00134">
    <property type="entry name" value="Cyclin_N"/>
    <property type="match status" value="1"/>
</dbReference>
<feature type="domain" description="Cyclin N-terminal" evidence="2">
    <location>
        <begin position="198"/>
        <end position="258"/>
    </location>
</feature>
<dbReference type="Proteomes" id="UP001530377">
    <property type="component" value="Unassembled WGS sequence"/>
</dbReference>
<sequence length="527" mass="58800">MFVHQDAATADAMQEIEVVSMADGEDNVTTTSIITSPPTRAASTWPPSHPHAPGFSPELDSLLAMLDGETTLPVVDHEARSSIAATPISMSRGDCASPARRSRNAVREREDASDPVTDDDRTKMCDWYYEMSDFLKIDKATASRSLSLLDRFMAAPVHRMVGTTPSGSSSMMPSSSATQRQSEHQDCGYSVAGVVVAASFMRDEYQLAALTALFLSIKLFERLNIQLEHVSYLSRGRYTPGEVMRMELIMLQALDWRVCRADKVDYVNAYLNVMLPENHQVDDPYHHMLLLSLKDVANLQIKMSDYDSSFSKQKPSLVAFASVINAFELRKDDMSIIDRHRFLESAHALMAGLDHIERREELPRTAERLRALVNPPPVANYRSTEVFICSSQSLSPSPFDTILQQREISIRHEGDVRGVNYDGIFVNSNETDSRQYAKMSPFDVALESMENLDVARLLCCGSIDHTFYHRNGSNDESHRGNHERMKPGKKQRRCHVPTTRSGDGMAKSHSSPTSISNIIFGAASKTV</sequence>
<feature type="region of interest" description="Disordered" evidence="1">
    <location>
        <begin position="85"/>
        <end position="118"/>
    </location>
</feature>
<organism evidence="3 4">
    <name type="scientific">Cyclostephanos tholiformis</name>
    <dbReference type="NCBI Taxonomy" id="382380"/>
    <lineage>
        <taxon>Eukaryota</taxon>
        <taxon>Sar</taxon>
        <taxon>Stramenopiles</taxon>
        <taxon>Ochrophyta</taxon>
        <taxon>Bacillariophyta</taxon>
        <taxon>Coscinodiscophyceae</taxon>
        <taxon>Thalassiosirophycidae</taxon>
        <taxon>Stephanodiscales</taxon>
        <taxon>Stephanodiscaceae</taxon>
        <taxon>Cyclostephanos</taxon>
    </lineage>
</organism>
<feature type="region of interest" description="Disordered" evidence="1">
    <location>
        <begin position="471"/>
        <end position="513"/>
    </location>
</feature>
<name>A0ABD3R651_9STRA</name>
<dbReference type="InterPro" id="IPR006671">
    <property type="entry name" value="Cyclin_N"/>
</dbReference>
<dbReference type="SUPFAM" id="SSF47954">
    <property type="entry name" value="Cyclin-like"/>
    <property type="match status" value="1"/>
</dbReference>
<protein>
    <recommendedName>
        <fullName evidence="2">Cyclin N-terminal domain-containing protein</fullName>
    </recommendedName>
</protein>
<evidence type="ECO:0000256" key="1">
    <source>
        <dbReference type="SAM" id="MobiDB-lite"/>
    </source>
</evidence>
<evidence type="ECO:0000259" key="2">
    <source>
        <dbReference type="Pfam" id="PF00134"/>
    </source>
</evidence>